<protein>
    <recommendedName>
        <fullName evidence="3">DUF3800 domain-containing protein</fullName>
    </recommendedName>
</protein>
<name>A0A1H9QJJ1_9STRE</name>
<accession>A0A1H9QJJ1</accession>
<organism evidence="1 2">
    <name type="scientific">Streptococcus gallolyticus</name>
    <dbReference type="NCBI Taxonomy" id="315405"/>
    <lineage>
        <taxon>Bacteria</taxon>
        <taxon>Bacillati</taxon>
        <taxon>Bacillota</taxon>
        <taxon>Bacilli</taxon>
        <taxon>Lactobacillales</taxon>
        <taxon>Streptococcaceae</taxon>
        <taxon>Streptococcus</taxon>
    </lineage>
</organism>
<dbReference type="Pfam" id="PF12686">
    <property type="entry name" value="DUF3800"/>
    <property type="match status" value="1"/>
</dbReference>
<dbReference type="InterPro" id="IPR024524">
    <property type="entry name" value="DUF3800"/>
</dbReference>
<dbReference type="Proteomes" id="UP000182712">
    <property type="component" value="Unassembled WGS sequence"/>
</dbReference>
<gene>
    <name evidence="1" type="ORF">SAMN04487840_10622</name>
</gene>
<evidence type="ECO:0000313" key="1">
    <source>
        <dbReference type="EMBL" id="SER60598.1"/>
    </source>
</evidence>
<dbReference type="RefSeq" id="WP_074627568.1">
    <property type="nucleotide sequence ID" value="NZ_FOGM01000006.1"/>
</dbReference>
<sequence>MYLLYIDESGTKDLHRGEKNKEGNSEFFVMGAVLIKAEDLSDIEDKIQNIKSDYLKDPYLELKSTIKAKSLKESKNRNDFLDEVHKTIVESNCYCFGAQVHKPSLQQRGILENKDQIYKICFLHILSSVNSFLKYENINESVTVFIDRVDAANNKKVYVAYKSALESKSIDFIGFDSRHFSPSINFVDSEFTIGVQIADTVAGALWRGVEKNKKTYSRMLIPRFPRDSNQKYVDYSYQICTDWKE</sequence>
<dbReference type="EMBL" id="FOGM01000006">
    <property type="protein sequence ID" value="SER60598.1"/>
    <property type="molecule type" value="Genomic_DNA"/>
</dbReference>
<reference evidence="1 2" key="1">
    <citation type="submission" date="2016-10" db="EMBL/GenBank/DDBJ databases">
        <authorList>
            <person name="de Groot N.N."/>
        </authorList>
    </citation>
    <scope>NUCLEOTIDE SEQUENCE [LARGE SCALE GENOMIC DNA]</scope>
    <source>
        <strain evidence="1 2">VTM2R47</strain>
    </source>
</reference>
<dbReference type="AlphaFoldDB" id="A0A1H9QJJ1"/>
<proteinExistence type="predicted"/>
<evidence type="ECO:0008006" key="3">
    <source>
        <dbReference type="Google" id="ProtNLM"/>
    </source>
</evidence>
<evidence type="ECO:0000313" key="2">
    <source>
        <dbReference type="Proteomes" id="UP000182712"/>
    </source>
</evidence>